<dbReference type="Pfam" id="PF13518">
    <property type="entry name" value="HTH_28"/>
    <property type="match status" value="1"/>
</dbReference>
<dbReference type="Gene3D" id="1.10.10.10">
    <property type="entry name" value="Winged helix-like DNA-binding domain superfamily/Winged helix DNA-binding domain"/>
    <property type="match status" value="1"/>
</dbReference>
<keyword evidence="3" id="KW-1185">Reference proteome</keyword>
<dbReference type="Proteomes" id="UP001589830">
    <property type="component" value="Unassembled WGS sequence"/>
</dbReference>
<sequence length="204" mass="23699">MQLTTVGKEVFRGARKARELQEAGAGDPTVQERSRKLKQVEALRKHGVSWPEIQELVGISRATYYRWRKRLKEEGLAGLKPRSRRPKRLRKRVYWTPDLLIRVETLRKENPTWGRWPIWLTLRKEGFAVSERAVGRILAHLEARGRVESVAAFLGRARRGEVKRKTRRPYAQRKPRGYEVKHPGDLVQVDTLTVTLGPGETIRH</sequence>
<comment type="caution">
    <text evidence="2">The sequence shown here is derived from an EMBL/GenBank/DDBJ whole genome shotgun (WGS) entry which is preliminary data.</text>
</comment>
<proteinExistence type="predicted"/>
<name>A0ABV6PY21_9DEIN</name>
<feature type="domain" description="Insertion element IS150 protein InsJ-like helix-turn-helix" evidence="1">
    <location>
        <begin position="36"/>
        <end position="87"/>
    </location>
</feature>
<evidence type="ECO:0000313" key="3">
    <source>
        <dbReference type="Proteomes" id="UP001589830"/>
    </source>
</evidence>
<accession>A0ABV6PY21</accession>
<dbReference type="EMBL" id="JBHLTW010000003">
    <property type="protein sequence ID" value="MFC0594749.1"/>
    <property type="molecule type" value="Genomic_DNA"/>
</dbReference>
<evidence type="ECO:0000259" key="1">
    <source>
        <dbReference type="Pfam" id="PF13518"/>
    </source>
</evidence>
<dbReference type="RefSeq" id="WP_385883581.1">
    <property type="nucleotide sequence ID" value="NZ_JBHLTW010000003.1"/>
</dbReference>
<dbReference type="SUPFAM" id="SSF46689">
    <property type="entry name" value="Homeodomain-like"/>
    <property type="match status" value="1"/>
</dbReference>
<gene>
    <name evidence="2" type="ORF">ACFFFP_00895</name>
</gene>
<organism evidence="2 3">
    <name type="scientific">Thermus composti</name>
    <dbReference type="NCBI Taxonomy" id="532059"/>
    <lineage>
        <taxon>Bacteria</taxon>
        <taxon>Thermotogati</taxon>
        <taxon>Deinococcota</taxon>
        <taxon>Deinococci</taxon>
        <taxon>Thermales</taxon>
        <taxon>Thermaceae</taxon>
        <taxon>Thermus</taxon>
    </lineage>
</organism>
<feature type="non-terminal residue" evidence="2">
    <location>
        <position position="204"/>
    </location>
</feature>
<dbReference type="InterPro" id="IPR036388">
    <property type="entry name" value="WH-like_DNA-bd_sf"/>
</dbReference>
<evidence type="ECO:0000313" key="2">
    <source>
        <dbReference type="EMBL" id="MFC0594749.1"/>
    </source>
</evidence>
<dbReference type="InterPro" id="IPR055247">
    <property type="entry name" value="InsJ-like_HTH"/>
</dbReference>
<dbReference type="InterPro" id="IPR009057">
    <property type="entry name" value="Homeodomain-like_sf"/>
</dbReference>
<reference evidence="2 3" key="1">
    <citation type="submission" date="2024-09" db="EMBL/GenBank/DDBJ databases">
        <authorList>
            <person name="Sun Q."/>
            <person name="Mori K."/>
        </authorList>
    </citation>
    <scope>NUCLEOTIDE SEQUENCE [LARGE SCALE GENOMIC DNA]</scope>
    <source>
        <strain evidence="2 3">NCAIM B.02340</strain>
    </source>
</reference>
<protein>
    <submittedName>
        <fullName evidence="2">Helix-turn-helix domain-containing protein</fullName>
    </submittedName>
</protein>